<evidence type="ECO:0000256" key="5">
    <source>
        <dbReference type="ARBA" id="ARBA00022989"/>
    </source>
</evidence>
<name>A0ABT1MMU1_9RHOB</name>
<keyword evidence="2 9" id="KW-0328">Glycosyltransferase</keyword>
<evidence type="ECO:0000313" key="9">
    <source>
        <dbReference type="EMBL" id="MCQ0969592.1"/>
    </source>
</evidence>
<dbReference type="Pfam" id="PF13632">
    <property type="entry name" value="Glyco_trans_2_3"/>
    <property type="match status" value="1"/>
</dbReference>
<comment type="subcellular location">
    <subcellularLocation>
        <location evidence="1">Membrane</location>
        <topology evidence="1">Multi-pass membrane protein</topology>
    </subcellularLocation>
</comment>
<dbReference type="RefSeq" id="WP_255328597.1">
    <property type="nucleotide sequence ID" value="NZ_JAKZEU010000002.1"/>
</dbReference>
<organism evidence="9 10">
    <name type="scientific">Paracoccus albicereus</name>
    <dbReference type="NCBI Taxonomy" id="2922394"/>
    <lineage>
        <taxon>Bacteria</taxon>
        <taxon>Pseudomonadati</taxon>
        <taxon>Pseudomonadota</taxon>
        <taxon>Alphaproteobacteria</taxon>
        <taxon>Rhodobacterales</taxon>
        <taxon>Paracoccaceae</taxon>
        <taxon>Paracoccus</taxon>
    </lineage>
</organism>
<evidence type="ECO:0000259" key="8">
    <source>
        <dbReference type="Pfam" id="PF13632"/>
    </source>
</evidence>
<dbReference type="PANTHER" id="PTHR43867:SF4">
    <property type="entry name" value="BETA-(1-3)-GLUCOSYL TRANSFERASE"/>
    <property type="match status" value="1"/>
</dbReference>
<proteinExistence type="predicted"/>
<dbReference type="EC" id="2.4.-.-" evidence="9"/>
<protein>
    <submittedName>
        <fullName evidence="9">Glycosyltransferase</fullName>
        <ecNumber evidence="9">2.4.-.-</ecNumber>
    </submittedName>
</protein>
<feature type="transmembrane region" description="Helical" evidence="7">
    <location>
        <begin position="452"/>
        <end position="470"/>
    </location>
</feature>
<evidence type="ECO:0000256" key="1">
    <source>
        <dbReference type="ARBA" id="ARBA00004141"/>
    </source>
</evidence>
<sequence>MPTWIMVGTAVLALVLYLPWLAVGLCVVALALQIAVIAARVVSGVLRPCADQTSGRGASGAPQVFSVHVATHEEPPELVIATLRSLAAQTWPQDCYEVIVIDNNTADPALWRPVERACATMGPQFRFMHRMGVKGAKAGALTIALAERRHDTTHIVTVDADYVCTPHFLSSAADALTRTGADYVQFPQAYRGAASLAGGIGTELEEYFRTHATVADGAEAVLLTGTLSVVSVEALHGAGGWSARTITEDAELGVRLCHGAYVGRYVAEVVGKGLLPLSLGDLQQQRYRWTRGNLQALWQHAALLIAPGAGLSLRQRAAILTQLTAWLNLSMLPGLALVLALLTNRAPDSLVWIAAASVILGLCDILLRLSLRGWRDSTRPRPLLAAICNRLALTPVAARASLDALTGRKATFRVTDKSGNGPRTADLPLAQAALFAIALIAVIPAAASGPMAMAAIFTLMLPLPAALVTARTLKRYRAAVQEGQR</sequence>
<evidence type="ECO:0000313" key="10">
    <source>
        <dbReference type="Proteomes" id="UP001203945"/>
    </source>
</evidence>
<evidence type="ECO:0000256" key="4">
    <source>
        <dbReference type="ARBA" id="ARBA00022692"/>
    </source>
</evidence>
<keyword evidence="3 9" id="KW-0808">Transferase</keyword>
<keyword evidence="5 7" id="KW-1133">Transmembrane helix</keyword>
<comment type="caution">
    <text evidence="9">The sequence shown here is derived from an EMBL/GenBank/DDBJ whole genome shotgun (WGS) entry which is preliminary data.</text>
</comment>
<feature type="transmembrane region" description="Helical" evidence="7">
    <location>
        <begin position="427"/>
        <end position="446"/>
    </location>
</feature>
<dbReference type="InterPro" id="IPR029044">
    <property type="entry name" value="Nucleotide-diphossugar_trans"/>
</dbReference>
<dbReference type="SUPFAM" id="SSF53448">
    <property type="entry name" value="Nucleotide-diphospho-sugar transferases"/>
    <property type="match status" value="1"/>
</dbReference>
<feature type="transmembrane region" description="Helical" evidence="7">
    <location>
        <begin position="325"/>
        <end position="343"/>
    </location>
</feature>
<evidence type="ECO:0000256" key="3">
    <source>
        <dbReference type="ARBA" id="ARBA00022679"/>
    </source>
</evidence>
<reference evidence="9 10" key="1">
    <citation type="submission" date="2022-03" db="EMBL/GenBank/DDBJ databases">
        <authorList>
            <person name="He Y."/>
        </authorList>
    </citation>
    <scope>NUCLEOTIDE SEQUENCE [LARGE SCALE GENOMIC DNA]</scope>
    <source>
        <strain evidence="9 10">TK19116</strain>
    </source>
</reference>
<feature type="transmembrane region" description="Helical" evidence="7">
    <location>
        <begin position="349"/>
        <end position="371"/>
    </location>
</feature>
<keyword evidence="10" id="KW-1185">Reference proteome</keyword>
<dbReference type="Proteomes" id="UP001203945">
    <property type="component" value="Unassembled WGS sequence"/>
</dbReference>
<evidence type="ECO:0000256" key="7">
    <source>
        <dbReference type="SAM" id="Phobius"/>
    </source>
</evidence>
<keyword evidence="6 7" id="KW-0472">Membrane</keyword>
<feature type="domain" description="Glycosyltransferase 2-like" evidence="8">
    <location>
        <begin position="154"/>
        <end position="338"/>
    </location>
</feature>
<dbReference type="PANTHER" id="PTHR43867">
    <property type="entry name" value="CELLULOSE SYNTHASE CATALYTIC SUBUNIT A [UDP-FORMING]"/>
    <property type="match status" value="1"/>
</dbReference>
<dbReference type="EMBL" id="JAKZEU010000002">
    <property type="protein sequence ID" value="MCQ0969592.1"/>
    <property type="molecule type" value="Genomic_DNA"/>
</dbReference>
<keyword evidence="4 7" id="KW-0812">Transmembrane</keyword>
<evidence type="ECO:0000256" key="6">
    <source>
        <dbReference type="ARBA" id="ARBA00023136"/>
    </source>
</evidence>
<dbReference type="InterPro" id="IPR050321">
    <property type="entry name" value="Glycosyltr_2/OpgH_subfam"/>
</dbReference>
<dbReference type="GO" id="GO:0016757">
    <property type="term" value="F:glycosyltransferase activity"/>
    <property type="evidence" value="ECO:0007669"/>
    <property type="project" value="UniProtKB-KW"/>
</dbReference>
<gene>
    <name evidence="9" type="ORF">MLD63_04000</name>
</gene>
<evidence type="ECO:0000256" key="2">
    <source>
        <dbReference type="ARBA" id="ARBA00022676"/>
    </source>
</evidence>
<accession>A0ABT1MMU1</accession>
<dbReference type="InterPro" id="IPR001173">
    <property type="entry name" value="Glyco_trans_2-like"/>
</dbReference>
<dbReference type="Gene3D" id="3.90.550.10">
    <property type="entry name" value="Spore Coat Polysaccharide Biosynthesis Protein SpsA, Chain A"/>
    <property type="match status" value="1"/>
</dbReference>